<keyword evidence="8" id="KW-0472">Membrane</keyword>
<dbReference type="Pfam" id="PF00970">
    <property type="entry name" value="FAD_binding_6"/>
    <property type="match status" value="1"/>
</dbReference>
<keyword evidence="7 10" id="KW-0520">NAD</keyword>
<feature type="binding site" evidence="9">
    <location>
        <position position="141"/>
    </location>
    <ligand>
        <name>FAD</name>
        <dbReference type="ChEBI" id="CHEBI:57692"/>
    </ligand>
</feature>
<comment type="caution">
    <text evidence="12">The sequence shown here is derived from an EMBL/GenBank/DDBJ whole genome shotgun (WGS) entry which is preliminary data.</text>
</comment>
<dbReference type="PANTHER" id="PTHR19370">
    <property type="entry name" value="NADH-CYTOCHROME B5 REDUCTASE"/>
    <property type="match status" value="1"/>
</dbReference>
<dbReference type="EMBL" id="JAPEVB010000005">
    <property type="protein sequence ID" value="KAJ4387373.1"/>
    <property type="molecule type" value="Genomic_DNA"/>
</dbReference>
<dbReference type="GO" id="GO:0006696">
    <property type="term" value="P:ergosterol biosynthetic process"/>
    <property type="evidence" value="ECO:0007669"/>
    <property type="project" value="TreeGrafter"/>
</dbReference>
<dbReference type="Gene3D" id="3.40.50.80">
    <property type="entry name" value="Nucleotide-binding domain of ferredoxin-NADP reductase (FNR) module"/>
    <property type="match status" value="1"/>
</dbReference>
<dbReference type="PRINTS" id="PR00371">
    <property type="entry name" value="FPNCR"/>
</dbReference>
<evidence type="ECO:0000256" key="9">
    <source>
        <dbReference type="PIRSR" id="PIRSR601834-1"/>
    </source>
</evidence>
<protein>
    <recommendedName>
        <fullName evidence="10">NADH-cytochrome b5 reductase</fullName>
        <ecNumber evidence="10">1.6.2.2</ecNumber>
    </recommendedName>
</protein>
<gene>
    <name evidence="12" type="ORF">N0V93_007964</name>
</gene>
<evidence type="ECO:0000256" key="8">
    <source>
        <dbReference type="ARBA" id="ARBA00023136"/>
    </source>
</evidence>
<feature type="binding site" evidence="9">
    <location>
        <position position="158"/>
    </location>
    <ligand>
        <name>FAD</name>
        <dbReference type="ChEBI" id="CHEBI:57692"/>
    </ligand>
</feature>
<feature type="binding site" evidence="9">
    <location>
        <position position="139"/>
    </location>
    <ligand>
        <name>FAD</name>
        <dbReference type="ChEBI" id="CHEBI:57692"/>
    </ligand>
</feature>
<feature type="binding site" evidence="9">
    <location>
        <position position="166"/>
    </location>
    <ligand>
        <name>FAD</name>
        <dbReference type="ChEBI" id="CHEBI:57692"/>
    </ligand>
</feature>
<evidence type="ECO:0000256" key="2">
    <source>
        <dbReference type="ARBA" id="ARBA00004572"/>
    </source>
</evidence>
<sequence length="337" mass="36647">MASFRVFTRATRPTTGFFTSSASYSTSRKRMFGAENALQVYGPTVFKGIAVAGVGGALISRFMMTTADAEAPVKDGKKVFGRPGPVFTRLALEKSEDVNHNTKKLSFKLPVDNDVSGLPLTAALLTVSWPSGQTLPVLRPYTPISHSSQPGTVDFIVKRYPNGKQSSHLHSLSPGDSMLFAVVIPGFKWTPNLHESVTLIAGGAGITPAYQLIQGILSNPADKTKIRLVFGVNSEEDILLRQEFEAYEAKYGRERFQAVYSVSSGGQSVDGQRFRKGYVTEELLREVAAPATDANTKVMICGPPAMEEALLGKKGWVGRQQGILGRLGYKKDQIHQF</sequence>
<dbReference type="OrthoDB" id="432685at2759"/>
<dbReference type="AlphaFoldDB" id="A0A9W8YM26"/>
<comment type="cofactor">
    <cofactor evidence="1 9 10">
        <name>FAD</name>
        <dbReference type="ChEBI" id="CHEBI:57692"/>
    </cofactor>
</comment>
<evidence type="ECO:0000256" key="6">
    <source>
        <dbReference type="ARBA" id="ARBA00023002"/>
    </source>
</evidence>
<evidence type="ECO:0000256" key="4">
    <source>
        <dbReference type="ARBA" id="ARBA00022630"/>
    </source>
</evidence>
<dbReference type="InterPro" id="IPR017927">
    <property type="entry name" value="FAD-bd_FR_type"/>
</dbReference>
<dbReference type="InterPro" id="IPR008333">
    <property type="entry name" value="Cbr1-like_FAD-bd_dom"/>
</dbReference>
<comment type="catalytic activity">
    <reaction evidence="10">
        <text>2 Fe(III)-[cytochrome b5] + NADH = 2 Fe(II)-[cytochrome b5] + NAD(+) + H(+)</text>
        <dbReference type="Rhea" id="RHEA:46680"/>
        <dbReference type="Rhea" id="RHEA-COMP:10438"/>
        <dbReference type="Rhea" id="RHEA-COMP:10439"/>
        <dbReference type="ChEBI" id="CHEBI:15378"/>
        <dbReference type="ChEBI" id="CHEBI:29033"/>
        <dbReference type="ChEBI" id="CHEBI:29034"/>
        <dbReference type="ChEBI" id="CHEBI:57540"/>
        <dbReference type="ChEBI" id="CHEBI:57945"/>
        <dbReference type="EC" id="1.6.2.2"/>
    </reaction>
</comment>
<keyword evidence="13" id="KW-1185">Reference proteome</keyword>
<evidence type="ECO:0000256" key="5">
    <source>
        <dbReference type="ARBA" id="ARBA00022827"/>
    </source>
</evidence>
<evidence type="ECO:0000313" key="12">
    <source>
        <dbReference type="EMBL" id="KAJ4387373.1"/>
    </source>
</evidence>
<evidence type="ECO:0000256" key="10">
    <source>
        <dbReference type="RuleBase" id="RU361226"/>
    </source>
</evidence>
<dbReference type="EC" id="1.6.2.2" evidence="10"/>
<feature type="binding site" evidence="9">
    <location>
        <position position="207"/>
    </location>
    <ligand>
        <name>FAD</name>
        <dbReference type="ChEBI" id="CHEBI:57692"/>
    </ligand>
</feature>
<evidence type="ECO:0000313" key="13">
    <source>
        <dbReference type="Proteomes" id="UP001140453"/>
    </source>
</evidence>
<feature type="binding site" evidence="9">
    <location>
        <position position="164"/>
    </location>
    <ligand>
        <name>FAD</name>
        <dbReference type="ChEBI" id="CHEBI:57692"/>
    </ligand>
</feature>
<dbReference type="Proteomes" id="UP001140453">
    <property type="component" value="Unassembled WGS sequence"/>
</dbReference>
<dbReference type="PROSITE" id="PS51384">
    <property type="entry name" value="FAD_FR"/>
    <property type="match status" value="1"/>
</dbReference>
<keyword evidence="6 10" id="KW-0560">Oxidoreductase</keyword>
<organism evidence="12 13">
    <name type="scientific">Gnomoniopsis smithogilvyi</name>
    <dbReference type="NCBI Taxonomy" id="1191159"/>
    <lineage>
        <taxon>Eukaryota</taxon>
        <taxon>Fungi</taxon>
        <taxon>Dikarya</taxon>
        <taxon>Ascomycota</taxon>
        <taxon>Pezizomycotina</taxon>
        <taxon>Sordariomycetes</taxon>
        <taxon>Sordariomycetidae</taxon>
        <taxon>Diaporthales</taxon>
        <taxon>Gnomoniaceae</taxon>
        <taxon>Gnomoniopsis</taxon>
    </lineage>
</organism>
<keyword evidence="4 9" id="KW-0285">Flavoprotein</keyword>
<dbReference type="InterPro" id="IPR001433">
    <property type="entry name" value="OxRdtase_FAD/NAD-bd"/>
</dbReference>
<evidence type="ECO:0000259" key="11">
    <source>
        <dbReference type="PROSITE" id="PS51384"/>
    </source>
</evidence>
<dbReference type="InterPro" id="IPR039261">
    <property type="entry name" value="FNR_nucleotide-bd"/>
</dbReference>
<dbReference type="PANTHER" id="PTHR19370:SF101">
    <property type="entry name" value="NADH-CYTOCHROME B5 REDUCTASE"/>
    <property type="match status" value="1"/>
</dbReference>
<feature type="binding site" evidence="9">
    <location>
        <position position="140"/>
    </location>
    <ligand>
        <name>FAD</name>
        <dbReference type="ChEBI" id="CHEBI:57692"/>
    </ligand>
</feature>
<name>A0A9W8YM26_9PEZI</name>
<dbReference type="InterPro" id="IPR017938">
    <property type="entry name" value="Riboflavin_synthase-like_b-brl"/>
</dbReference>
<dbReference type="CDD" id="cd06183">
    <property type="entry name" value="cyt_b5_reduct_like"/>
    <property type="match status" value="1"/>
</dbReference>
<evidence type="ECO:0000256" key="1">
    <source>
        <dbReference type="ARBA" id="ARBA00001974"/>
    </source>
</evidence>
<proteinExistence type="inferred from homology"/>
<dbReference type="SUPFAM" id="SSF52343">
    <property type="entry name" value="Ferredoxin reductase-like, C-terminal NADP-linked domain"/>
    <property type="match status" value="1"/>
</dbReference>
<dbReference type="PRINTS" id="PR00406">
    <property type="entry name" value="CYTB5RDTASE"/>
</dbReference>
<dbReference type="InterPro" id="IPR001709">
    <property type="entry name" value="Flavoprot_Pyr_Nucl_cyt_Rdtase"/>
</dbReference>
<evidence type="ECO:0000256" key="3">
    <source>
        <dbReference type="ARBA" id="ARBA00006105"/>
    </source>
</evidence>
<dbReference type="Gene3D" id="2.40.30.10">
    <property type="entry name" value="Translation factors"/>
    <property type="match status" value="1"/>
</dbReference>
<dbReference type="InterPro" id="IPR001834">
    <property type="entry name" value="CBR-like"/>
</dbReference>
<dbReference type="GO" id="GO:0090524">
    <property type="term" value="F:cytochrome-b5 reductase activity, acting on NADH"/>
    <property type="evidence" value="ECO:0007669"/>
    <property type="project" value="UniProtKB-EC"/>
</dbReference>
<reference evidence="12" key="1">
    <citation type="submission" date="2022-10" db="EMBL/GenBank/DDBJ databases">
        <title>Tapping the CABI collections for fungal endophytes: first genome assemblies for Collariella, Neodidymelliopsis, Ascochyta clinopodiicola, Didymella pomorum, Didymosphaeria variabile, Neocosmospora piperis and Neocucurbitaria cava.</title>
        <authorList>
            <person name="Hill R."/>
        </authorList>
    </citation>
    <scope>NUCLEOTIDE SEQUENCE</scope>
    <source>
        <strain evidence="12">IMI 355082</strain>
    </source>
</reference>
<accession>A0A9W8YM26</accession>
<dbReference type="Pfam" id="PF00175">
    <property type="entry name" value="NAD_binding_1"/>
    <property type="match status" value="1"/>
</dbReference>
<dbReference type="SUPFAM" id="SSF63380">
    <property type="entry name" value="Riboflavin synthase domain-like"/>
    <property type="match status" value="1"/>
</dbReference>
<dbReference type="FunFam" id="3.40.50.80:FF:000009">
    <property type="entry name" value="NADH-cytochrome b5 reductase"/>
    <property type="match status" value="1"/>
</dbReference>
<feature type="domain" description="FAD-binding FR-type" evidence="11">
    <location>
        <begin position="85"/>
        <end position="192"/>
    </location>
</feature>
<comment type="subcellular location">
    <subcellularLocation>
        <location evidence="2">Mitochondrion outer membrane</location>
        <topology evidence="2">Single-pass membrane protein</topology>
    </subcellularLocation>
</comment>
<comment type="similarity">
    <text evidence="3 10">Belongs to the flavoprotein pyridine nucleotide cytochrome reductase family.</text>
</comment>
<keyword evidence="5 9" id="KW-0274">FAD</keyword>
<dbReference type="GO" id="GO:0005741">
    <property type="term" value="C:mitochondrial outer membrane"/>
    <property type="evidence" value="ECO:0007669"/>
    <property type="project" value="UniProtKB-SubCell"/>
</dbReference>
<feature type="binding site" evidence="9">
    <location>
        <position position="156"/>
    </location>
    <ligand>
        <name>FAD</name>
        <dbReference type="ChEBI" id="CHEBI:57692"/>
    </ligand>
</feature>
<evidence type="ECO:0000256" key="7">
    <source>
        <dbReference type="ARBA" id="ARBA00023027"/>
    </source>
</evidence>